<protein>
    <submittedName>
        <fullName evidence="1">Uncharacterized protein</fullName>
    </submittedName>
</protein>
<keyword evidence="2" id="KW-1185">Reference proteome</keyword>
<evidence type="ECO:0000313" key="1">
    <source>
        <dbReference type="EMBL" id="CAD5972376.1"/>
    </source>
</evidence>
<dbReference type="AlphaFoldDB" id="A0A9W4CTZ2"/>
<dbReference type="RefSeq" id="WP_254174447.1">
    <property type="nucleotide sequence ID" value="NZ_LR882967.1"/>
</dbReference>
<gene>
    <name evidence="1" type="ORF">NO713_03911</name>
</gene>
<reference evidence="1" key="1">
    <citation type="submission" date="2020-09" db="EMBL/GenBank/DDBJ databases">
        <authorList>
            <person name="Blom J."/>
        </authorList>
    </citation>
    <scope>NUCLEOTIDE SEQUENCE</scope>
    <source>
        <strain evidence="1">No.713</strain>
    </source>
</reference>
<evidence type="ECO:0000313" key="2">
    <source>
        <dbReference type="Proteomes" id="UP001153719"/>
    </source>
</evidence>
<accession>A0A9W4CTZ2</accession>
<organism evidence="1 2">
    <name type="scientific">Planktothrix pseudagardhii</name>
    <dbReference type="NCBI Taxonomy" id="132604"/>
    <lineage>
        <taxon>Bacteria</taxon>
        <taxon>Bacillati</taxon>
        <taxon>Cyanobacteriota</taxon>
        <taxon>Cyanophyceae</taxon>
        <taxon>Oscillatoriophycideae</taxon>
        <taxon>Oscillatoriales</taxon>
        <taxon>Microcoleaceae</taxon>
        <taxon>Planktothrix</taxon>
    </lineage>
</organism>
<proteinExistence type="predicted"/>
<name>A0A9W4CTZ2_9CYAN</name>
<dbReference type="EMBL" id="LR882967">
    <property type="protein sequence ID" value="CAD5972376.1"/>
    <property type="molecule type" value="Genomic_DNA"/>
</dbReference>
<dbReference type="KEGG" id="ppsu:NO713_03911"/>
<sequence>MAITKTITTTAARLDLIKFQIRYALKMAAGLSDSGLDVVDKILGDKVGETFHIYGFNSSKLCRAQLDISIDWKEYGLQIDAGKSYIAIDDRWVDGASIEIQEAARTFDKFIKSNSLTREYRVTFVYGTDIYKYGFAPGSPINWSGEKQELITLGIEELPELKIGLYAAY</sequence>
<dbReference type="Proteomes" id="UP001153719">
    <property type="component" value="Chromosome"/>
</dbReference>